<sequence>MQKCKNAKMQKCKNAKINHEVEMTNSAS</sequence>
<comment type="caution">
    <text evidence="1">The sequence shown here is derived from an EMBL/GenBank/DDBJ whole genome shotgun (WGS) entry which is preliminary data.</text>
</comment>
<proteinExistence type="predicted"/>
<organism evidence="1 2">
    <name type="scientific">Pichia kudriavzevii</name>
    <name type="common">Yeast</name>
    <name type="synonym">Issatchenkia orientalis</name>
    <dbReference type="NCBI Taxonomy" id="4909"/>
    <lineage>
        <taxon>Eukaryota</taxon>
        <taxon>Fungi</taxon>
        <taxon>Dikarya</taxon>
        <taxon>Ascomycota</taxon>
        <taxon>Saccharomycotina</taxon>
        <taxon>Pichiomycetes</taxon>
        <taxon>Pichiales</taxon>
        <taxon>Pichiaceae</taxon>
        <taxon>Pichia</taxon>
    </lineage>
</organism>
<dbReference type="HOGENOM" id="CLU_3413125_0_0_1"/>
<dbReference type="AlphaFoldDB" id="A0A099NR74"/>
<name>A0A099NR74_PICKU</name>
<gene>
    <name evidence="1" type="ORF">JL09_g5562</name>
</gene>
<evidence type="ECO:0000313" key="1">
    <source>
        <dbReference type="EMBL" id="KGK35288.1"/>
    </source>
</evidence>
<evidence type="ECO:0000313" key="2">
    <source>
        <dbReference type="Proteomes" id="UP000029867"/>
    </source>
</evidence>
<reference evidence="2" key="1">
    <citation type="journal article" date="2014" name="Microb. Cell Fact.">
        <title>Exploiting Issatchenkia orientalis SD108 for succinic acid production.</title>
        <authorList>
            <person name="Xiao H."/>
            <person name="Shao Z."/>
            <person name="Jiang Y."/>
            <person name="Dole S."/>
            <person name="Zhao H."/>
        </authorList>
    </citation>
    <scope>NUCLEOTIDE SEQUENCE [LARGE SCALE GENOMIC DNA]</scope>
    <source>
        <strain evidence="2">SD108</strain>
    </source>
</reference>
<dbReference type="EMBL" id="JQFK01000786">
    <property type="protein sequence ID" value="KGK35288.1"/>
    <property type="molecule type" value="Genomic_DNA"/>
</dbReference>
<accession>A0A099NR74</accession>
<dbReference type="Proteomes" id="UP000029867">
    <property type="component" value="Unassembled WGS sequence"/>
</dbReference>
<protein>
    <submittedName>
        <fullName evidence="1">Uncharacterized protein</fullName>
    </submittedName>
</protein>